<feature type="region of interest" description="Disordered" evidence="6">
    <location>
        <begin position="1"/>
        <end position="36"/>
    </location>
</feature>
<dbReference type="Gene3D" id="1.25.10.10">
    <property type="entry name" value="Leucine-rich Repeat Variant"/>
    <property type="match status" value="1"/>
</dbReference>
<dbReference type="OrthoDB" id="361362at2759"/>
<dbReference type="GO" id="GO:0006364">
    <property type="term" value="P:rRNA processing"/>
    <property type="evidence" value="ECO:0007669"/>
    <property type="project" value="UniProtKB-UniRule"/>
</dbReference>
<keyword evidence="5" id="KW-0690">Ribosome biogenesis</keyword>
<proteinExistence type="inferred from homology"/>
<evidence type="ECO:0000313" key="9">
    <source>
        <dbReference type="Proteomes" id="UP000236621"/>
    </source>
</evidence>
<name>A0A2K3QGQ1_9HYPO</name>
<keyword evidence="5" id="KW-0698">rRNA processing</keyword>
<sequence length="434" mass="48151">MGSSARKMAEKKKDFKKPKYKVGKPQPKASNFTDTSFKSKAIVMGQQSLSTDAPDVVQQFKHTLSLASSSRSDKQRREALAYLTSQLSAEPPTNPVGTHALLAKLLPLVSDSSSPVRSQLLKLFRTLPEDEVKHSIEHAIMYVRAGMTHLSLDISNDSLGVMEWLLDVADDVLVACPGGWVKTLSTFCAMMGWAVSSPTGGWTSGARAGLKAKDAQTLARQIVALTKFLQAGFKRETSEDTHAARYWDNLYRLPRAQNAFEYLNLSGARRDEEGEMYSNREARQQVFHRRFLDAMTKGVDKSKKEGGATGRATSALDQMLREGMSDFEPSTAMDTQDLLDLCRSEEDWSPLTWVSWAGKVEIEDACPEAQLVDGIGQRFQRKLQRGSTRLLKSPMSKAMAVSGIGRERRSGFARKKIRETSMMGSPSLWEARLA</sequence>
<feature type="domain" description="Pre-rRNA-processing protein Ipi1 N-terminal" evidence="7">
    <location>
        <begin position="131"/>
        <end position="229"/>
    </location>
</feature>
<dbReference type="GO" id="GO:0005634">
    <property type="term" value="C:nucleus"/>
    <property type="evidence" value="ECO:0007669"/>
    <property type="project" value="UniProtKB-SubCell"/>
</dbReference>
<dbReference type="Pfam" id="PF12333">
    <property type="entry name" value="Ipi1_N"/>
    <property type="match status" value="1"/>
</dbReference>
<evidence type="ECO:0000256" key="6">
    <source>
        <dbReference type="SAM" id="MobiDB-lite"/>
    </source>
</evidence>
<accession>A0A2K3QGQ1</accession>
<evidence type="ECO:0000313" key="8">
    <source>
        <dbReference type="EMBL" id="PNY26699.1"/>
    </source>
</evidence>
<comment type="subunit">
    <text evidence="5">Component of the RIX1 complex.</text>
</comment>
<evidence type="ECO:0000256" key="4">
    <source>
        <dbReference type="ARBA" id="ARBA00023242"/>
    </source>
</evidence>
<dbReference type="PANTHER" id="PTHR16056:SF2">
    <property type="entry name" value="TESTIS-EXPRESSED PROTEIN 10"/>
    <property type="match status" value="1"/>
</dbReference>
<evidence type="ECO:0000256" key="2">
    <source>
        <dbReference type="ARBA" id="ARBA00004123"/>
    </source>
</evidence>
<gene>
    <name evidence="8" type="ORF">TCAP_03377</name>
</gene>
<protein>
    <recommendedName>
        <fullName evidence="5">Pre-rRNA-processing protein</fullName>
    </recommendedName>
</protein>
<comment type="similarity">
    <text evidence="3 5">Belongs to the IPI1/TEX10 family.</text>
</comment>
<comment type="caution">
    <text evidence="8">The sequence shown here is derived from an EMBL/GenBank/DDBJ whole genome shotgun (WGS) entry which is preliminary data.</text>
</comment>
<dbReference type="Proteomes" id="UP000236621">
    <property type="component" value="Unassembled WGS sequence"/>
</dbReference>
<dbReference type="AlphaFoldDB" id="A0A2K3QGQ1"/>
<comment type="subcellular location">
    <subcellularLocation>
        <location evidence="2 5">Nucleus</location>
    </subcellularLocation>
</comment>
<dbReference type="SUPFAM" id="SSF48371">
    <property type="entry name" value="ARM repeat"/>
    <property type="match status" value="1"/>
</dbReference>
<reference evidence="8 9" key="1">
    <citation type="submission" date="2017-08" db="EMBL/GenBank/DDBJ databases">
        <title>Harnessing the power of phylogenomics to disentangle the directionality and signatures of interkingdom host jumping in the parasitic fungal genus Tolypocladium.</title>
        <authorList>
            <person name="Quandt C.A."/>
            <person name="Patterson W."/>
            <person name="Spatafora J.W."/>
        </authorList>
    </citation>
    <scope>NUCLEOTIDE SEQUENCE [LARGE SCALE GENOMIC DNA]</scope>
    <source>
        <strain evidence="8 9">CBS 113982</strain>
    </source>
</reference>
<dbReference type="InterPro" id="IPR016024">
    <property type="entry name" value="ARM-type_fold"/>
</dbReference>
<dbReference type="InterPro" id="IPR024679">
    <property type="entry name" value="Ipi1_N"/>
</dbReference>
<comment type="function">
    <text evidence="1 5">Component of the RIX1 complex required for processing of ITS2 sequences from 35S pre-rRNA.</text>
</comment>
<dbReference type="PANTHER" id="PTHR16056">
    <property type="entry name" value="REGULATOR OF MICROTUBULE DYNAMICS PROTEIN"/>
    <property type="match status" value="1"/>
</dbReference>
<organism evidence="8 9">
    <name type="scientific">Tolypocladium capitatum</name>
    <dbReference type="NCBI Taxonomy" id="45235"/>
    <lineage>
        <taxon>Eukaryota</taxon>
        <taxon>Fungi</taxon>
        <taxon>Dikarya</taxon>
        <taxon>Ascomycota</taxon>
        <taxon>Pezizomycotina</taxon>
        <taxon>Sordariomycetes</taxon>
        <taxon>Hypocreomycetidae</taxon>
        <taxon>Hypocreales</taxon>
        <taxon>Ophiocordycipitaceae</taxon>
        <taxon>Tolypocladium</taxon>
    </lineage>
</organism>
<dbReference type="InterPro" id="IPR011989">
    <property type="entry name" value="ARM-like"/>
</dbReference>
<evidence type="ECO:0000256" key="3">
    <source>
        <dbReference type="ARBA" id="ARBA00006427"/>
    </source>
</evidence>
<evidence type="ECO:0000256" key="5">
    <source>
        <dbReference type="RuleBase" id="RU368021"/>
    </source>
</evidence>
<keyword evidence="9" id="KW-1185">Reference proteome</keyword>
<evidence type="ECO:0000256" key="1">
    <source>
        <dbReference type="ARBA" id="ARBA00002355"/>
    </source>
</evidence>
<dbReference type="GO" id="GO:0120330">
    <property type="term" value="C:rixosome complex"/>
    <property type="evidence" value="ECO:0007669"/>
    <property type="project" value="UniProtKB-UniRule"/>
</dbReference>
<keyword evidence="4 5" id="KW-0539">Nucleus</keyword>
<dbReference type="STRING" id="45235.A0A2K3QGQ1"/>
<dbReference type="EMBL" id="NRSZ01000511">
    <property type="protein sequence ID" value="PNY26699.1"/>
    <property type="molecule type" value="Genomic_DNA"/>
</dbReference>
<evidence type="ECO:0000259" key="7">
    <source>
        <dbReference type="Pfam" id="PF12333"/>
    </source>
</evidence>